<reference evidence="3" key="1">
    <citation type="submission" date="2016-07" db="EMBL/GenBank/DDBJ databases">
        <title>Sequence Frankia sp. strain CcI1.17.</title>
        <authorList>
            <person name="Ghodhbane-Gtari F."/>
            <person name="Swanson E."/>
            <person name="Gueddou A."/>
            <person name="Morris K."/>
            <person name="Hezbri K."/>
            <person name="Ktari A."/>
            <person name="Nouioui I."/>
            <person name="Abebe-Akele F."/>
            <person name="Simpson S."/>
            <person name="Thomas K."/>
            <person name="Gtari M."/>
            <person name="Tisa L.S."/>
            <person name="Hurst S."/>
        </authorList>
    </citation>
    <scope>NUCLEOTIDE SEQUENCE [LARGE SCALE GENOMIC DNA]</scope>
    <source>
        <strain evidence="3">Cc1.17</strain>
    </source>
</reference>
<name>A0A1S1Q661_9ACTN</name>
<accession>A0A1S1Q661</accession>
<dbReference type="InterPro" id="IPR037401">
    <property type="entry name" value="SnoaL-like"/>
</dbReference>
<dbReference type="AlphaFoldDB" id="A0A1S1Q661"/>
<comment type="caution">
    <text evidence="2">The sequence shown here is derived from an EMBL/GenBank/DDBJ whole genome shotgun (WGS) entry which is preliminary data.</text>
</comment>
<dbReference type="InterPro" id="IPR032710">
    <property type="entry name" value="NTF2-like_dom_sf"/>
</dbReference>
<dbReference type="Gene3D" id="3.10.450.50">
    <property type="match status" value="1"/>
</dbReference>
<proteinExistence type="predicted"/>
<dbReference type="Proteomes" id="UP000179627">
    <property type="component" value="Unassembled WGS sequence"/>
</dbReference>
<evidence type="ECO:0000259" key="1">
    <source>
        <dbReference type="Pfam" id="PF12680"/>
    </source>
</evidence>
<protein>
    <recommendedName>
        <fullName evidence="1">SnoaL-like domain-containing protein</fullName>
    </recommendedName>
</protein>
<dbReference type="EMBL" id="MBLM01000176">
    <property type="protein sequence ID" value="OHV28602.1"/>
    <property type="molecule type" value="Genomic_DNA"/>
</dbReference>
<evidence type="ECO:0000313" key="3">
    <source>
        <dbReference type="Proteomes" id="UP000179627"/>
    </source>
</evidence>
<dbReference type="Pfam" id="PF12680">
    <property type="entry name" value="SnoaL_2"/>
    <property type="match status" value="1"/>
</dbReference>
<dbReference type="SUPFAM" id="SSF54427">
    <property type="entry name" value="NTF2-like"/>
    <property type="match status" value="1"/>
</dbReference>
<sequence length="111" mass="11778">MNAADPDAVAACVTEDFRNEHASPAGRASTGRAAYRQRLPGFLAAFPQLRYTPEAPPIAAGDRVAVPYLMTAMLPGGPLRVRGLWLVTIRNGLIAERVDYWDSGAVPASAG</sequence>
<keyword evidence="3" id="KW-1185">Reference proteome</keyword>
<organism evidence="2 3">
    <name type="scientific">Parafrankia colletiae</name>
    <dbReference type="NCBI Taxonomy" id="573497"/>
    <lineage>
        <taxon>Bacteria</taxon>
        <taxon>Bacillati</taxon>
        <taxon>Actinomycetota</taxon>
        <taxon>Actinomycetes</taxon>
        <taxon>Frankiales</taxon>
        <taxon>Frankiaceae</taxon>
        <taxon>Parafrankia</taxon>
    </lineage>
</organism>
<feature type="domain" description="SnoaL-like" evidence="1">
    <location>
        <begin position="1"/>
        <end position="96"/>
    </location>
</feature>
<evidence type="ECO:0000313" key="2">
    <source>
        <dbReference type="EMBL" id="OHV28602.1"/>
    </source>
</evidence>
<gene>
    <name evidence="2" type="ORF">CC117_30290</name>
</gene>